<organism evidence="1 2">
    <name type="scientific">Oceanobacillus aidingensis</name>
    <dbReference type="NCBI Taxonomy" id="645964"/>
    <lineage>
        <taxon>Bacteria</taxon>
        <taxon>Bacillati</taxon>
        <taxon>Bacillota</taxon>
        <taxon>Bacilli</taxon>
        <taxon>Bacillales</taxon>
        <taxon>Bacillaceae</taxon>
        <taxon>Oceanobacillus</taxon>
    </lineage>
</organism>
<reference evidence="2" key="1">
    <citation type="journal article" date="2019" name="Int. J. Syst. Evol. Microbiol.">
        <title>The Global Catalogue of Microorganisms (GCM) 10K type strain sequencing project: providing services to taxonomists for standard genome sequencing and annotation.</title>
        <authorList>
            <consortium name="The Broad Institute Genomics Platform"/>
            <consortium name="The Broad Institute Genome Sequencing Center for Infectious Disease"/>
            <person name="Wu L."/>
            <person name="Ma J."/>
        </authorList>
    </citation>
    <scope>NUCLEOTIDE SEQUENCE [LARGE SCALE GENOMIC DNA]</scope>
    <source>
        <strain evidence="2">CCUG 37257</strain>
    </source>
</reference>
<evidence type="ECO:0000313" key="2">
    <source>
        <dbReference type="Proteomes" id="UP001595988"/>
    </source>
</evidence>
<comment type="caution">
    <text evidence="1">The sequence shown here is derived from an EMBL/GenBank/DDBJ whole genome shotgun (WGS) entry which is preliminary data.</text>
</comment>
<gene>
    <name evidence="1" type="ORF">ACFO3P_05760</name>
</gene>
<protein>
    <submittedName>
        <fullName evidence="1">Uncharacterized protein</fullName>
    </submittedName>
</protein>
<dbReference type="Proteomes" id="UP001595988">
    <property type="component" value="Unassembled WGS sequence"/>
</dbReference>
<name>A0ABV9JVA6_9BACI</name>
<evidence type="ECO:0000313" key="1">
    <source>
        <dbReference type="EMBL" id="MFC4661720.1"/>
    </source>
</evidence>
<proteinExistence type="predicted"/>
<dbReference type="RefSeq" id="WP_339236860.1">
    <property type="nucleotide sequence ID" value="NZ_JBHSFT010000008.1"/>
</dbReference>
<accession>A0ABV9JVA6</accession>
<dbReference type="EMBL" id="JBHSFT010000008">
    <property type="protein sequence ID" value="MFC4661720.1"/>
    <property type="molecule type" value="Genomic_DNA"/>
</dbReference>
<keyword evidence="2" id="KW-1185">Reference proteome</keyword>
<sequence>MIPLKKYGRLEVGMTIIDSNGIEATVESIGEGGLVKVNGQMFVWDWERLHPDVMVKETAAERDERLRSKVVEQPQASWF</sequence>